<dbReference type="GO" id="GO:0030313">
    <property type="term" value="C:cell envelope"/>
    <property type="evidence" value="ECO:0007669"/>
    <property type="project" value="UniProtKB-SubCell"/>
</dbReference>
<organism evidence="7 8">
    <name type="scientific">Tistlia consotensis USBA 355</name>
    <dbReference type="NCBI Taxonomy" id="560819"/>
    <lineage>
        <taxon>Bacteria</taxon>
        <taxon>Pseudomonadati</taxon>
        <taxon>Pseudomonadota</taxon>
        <taxon>Alphaproteobacteria</taxon>
        <taxon>Rhodospirillales</taxon>
        <taxon>Rhodovibrionaceae</taxon>
        <taxon>Tistlia</taxon>
    </lineage>
</organism>
<evidence type="ECO:0000313" key="8">
    <source>
        <dbReference type="Proteomes" id="UP000192917"/>
    </source>
</evidence>
<gene>
    <name evidence="7" type="ORF">SAMN05428998_10331</name>
</gene>
<dbReference type="Proteomes" id="UP000192917">
    <property type="component" value="Unassembled WGS sequence"/>
</dbReference>
<feature type="compositionally biased region" description="Basic and acidic residues" evidence="3">
    <location>
        <begin position="30"/>
        <end position="53"/>
    </location>
</feature>
<evidence type="ECO:0000256" key="1">
    <source>
        <dbReference type="ARBA" id="ARBA00004196"/>
    </source>
</evidence>
<feature type="coiled-coil region" evidence="2">
    <location>
        <begin position="142"/>
        <end position="221"/>
    </location>
</feature>
<dbReference type="STRING" id="560819.SAMN05428998_10331"/>
<feature type="transmembrane region" description="Helical" evidence="4">
    <location>
        <begin position="63"/>
        <end position="85"/>
    </location>
</feature>
<dbReference type="InterPro" id="IPR058633">
    <property type="entry name" value="EmrA/FarA_HH"/>
</dbReference>
<keyword evidence="8" id="KW-1185">Reference proteome</keyword>
<reference evidence="7 8" key="1">
    <citation type="submission" date="2017-04" db="EMBL/GenBank/DDBJ databases">
        <authorList>
            <person name="Afonso C.L."/>
            <person name="Miller P.J."/>
            <person name="Scott M.A."/>
            <person name="Spackman E."/>
            <person name="Goraichik I."/>
            <person name="Dimitrov K.M."/>
            <person name="Suarez D.L."/>
            <person name="Swayne D.E."/>
        </authorList>
    </citation>
    <scope>NUCLEOTIDE SEQUENCE [LARGE SCALE GENOMIC DNA]</scope>
    <source>
        <strain evidence="7 8">USBA 355</strain>
    </source>
</reference>
<keyword evidence="4" id="KW-1133">Transmembrane helix</keyword>
<keyword evidence="2" id="KW-0175">Coiled coil</keyword>
<dbReference type="Gene3D" id="2.40.50.100">
    <property type="match status" value="1"/>
</dbReference>
<dbReference type="Gene3D" id="1.10.287.470">
    <property type="entry name" value="Helix hairpin bin"/>
    <property type="match status" value="1"/>
</dbReference>
<dbReference type="Pfam" id="PF25885">
    <property type="entry name" value="HH_EMRA"/>
    <property type="match status" value="1"/>
</dbReference>
<accession>A0A1Y6BGK6</accession>
<keyword evidence="4" id="KW-0472">Membrane</keyword>
<evidence type="ECO:0000259" key="5">
    <source>
        <dbReference type="Pfam" id="PF25885"/>
    </source>
</evidence>
<evidence type="ECO:0000259" key="6">
    <source>
        <dbReference type="Pfam" id="PF25963"/>
    </source>
</evidence>
<dbReference type="Pfam" id="PF25963">
    <property type="entry name" value="Beta-barrel_AAEA"/>
    <property type="match status" value="1"/>
</dbReference>
<feature type="region of interest" description="Disordered" evidence="3">
    <location>
        <begin position="1"/>
        <end position="58"/>
    </location>
</feature>
<dbReference type="AlphaFoldDB" id="A0A1Y6BGK6"/>
<feature type="domain" description="p-hydroxybenzoic acid efflux pump subunit AaeA-like beta-barrel" evidence="6">
    <location>
        <begin position="296"/>
        <end position="386"/>
    </location>
</feature>
<dbReference type="Gene3D" id="2.40.30.170">
    <property type="match status" value="1"/>
</dbReference>
<proteinExistence type="predicted"/>
<sequence length="416" mass="45111">MPSETSVTEQTQNRAEQGRPAASRAVPILEARRQPHSFDPEAERSVPEDDKAAPRRPGRKRRLIRRALLLLGPLAVLAVGIGLYLSGGRYVATENAYLQADMVMIAPQVAGPIARVAVTANQEVETGQVLFSIDPAPFRLALDKAQAKLAATRSDVEALKATYAQKQEQLKVEQSNLAYAQQQFNRQSALASKRVATQSALDEARRNLQVARDTISVVQHQIEQVAAQLGGDPNLPVEQEPSYREALAARDQAQLDLEHTVVRAPFAGVTGKKPELGQYVSPGSAVIGLVADRNLWIDANFKETELTDILPGQPVTIEVDTYPDHRWHGTVESISQATGSEFSVLPAQNATGNWVKVVQRIPVRIAVEADPDGPQLRAGMSTWVQVDTGRSRTLADLVSPVLKLLGVETATATASK</sequence>
<evidence type="ECO:0000313" key="7">
    <source>
        <dbReference type="EMBL" id="SMF02195.1"/>
    </source>
</evidence>
<dbReference type="GO" id="GO:1990195">
    <property type="term" value="C:macrolide transmembrane transporter complex"/>
    <property type="evidence" value="ECO:0007669"/>
    <property type="project" value="InterPro"/>
</dbReference>
<name>A0A1Y6BGK6_9PROT</name>
<dbReference type="SUPFAM" id="SSF111369">
    <property type="entry name" value="HlyD-like secretion proteins"/>
    <property type="match status" value="2"/>
</dbReference>
<dbReference type="PANTHER" id="PTHR30386">
    <property type="entry name" value="MEMBRANE FUSION SUBUNIT OF EMRAB-TOLC MULTIDRUG EFFLUX PUMP"/>
    <property type="match status" value="1"/>
</dbReference>
<keyword evidence="4" id="KW-0812">Transmembrane</keyword>
<dbReference type="EMBL" id="FWZX01000003">
    <property type="protein sequence ID" value="SMF02195.1"/>
    <property type="molecule type" value="Genomic_DNA"/>
</dbReference>
<feature type="domain" description="Multidrug export protein EmrA/FarA alpha-helical hairpin" evidence="5">
    <location>
        <begin position="139"/>
        <end position="260"/>
    </location>
</feature>
<dbReference type="GO" id="GO:0019898">
    <property type="term" value="C:extrinsic component of membrane"/>
    <property type="evidence" value="ECO:0007669"/>
    <property type="project" value="InterPro"/>
</dbReference>
<dbReference type="Gene3D" id="6.10.140.1990">
    <property type="match status" value="1"/>
</dbReference>
<evidence type="ECO:0000256" key="3">
    <source>
        <dbReference type="SAM" id="MobiDB-lite"/>
    </source>
</evidence>
<dbReference type="InterPro" id="IPR050739">
    <property type="entry name" value="MFP"/>
</dbReference>
<comment type="subcellular location">
    <subcellularLocation>
        <location evidence="1">Cell envelope</location>
    </subcellularLocation>
</comment>
<dbReference type="PANTHER" id="PTHR30386:SF19">
    <property type="entry name" value="MULTIDRUG EXPORT PROTEIN EMRA-RELATED"/>
    <property type="match status" value="1"/>
</dbReference>
<protein>
    <submittedName>
        <fullName evidence="7">Membrane fusion protein, multidrug efflux system</fullName>
    </submittedName>
</protein>
<dbReference type="InterPro" id="IPR058634">
    <property type="entry name" value="AaeA-lik-b-barrel"/>
</dbReference>
<dbReference type="GO" id="GO:1990961">
    <property type="term" value="P:xenobiotic detoxification by transmembrane export across the plasma membrane"/>
    <property type="evidence" value="ECO:0007669"/>
    <property type="project" value="InterPro"/>
</dbReference>
<evidence type="ECO:0000256" key="4">
    <source>
        <dbReference type="SAM" id="Phobius"/>
    </source>
</evidence>
<dbReference type="InterPro" id="IPR030190">
    <property type="entry name" value="MacA_alpha-hairpin_sf"/>
</dbReference>
<evidence type="ECO:0000256" key="2">
    <source>
        <dbReference type="SAM" id="Coils"/>
    </source>
</evidence>
<feature type="compositionally biased region" description="Polar residues" evidence="3">
    <location>
        <begin position="1"/>
        <end position="15"/>
    </location>
</feature>